<dbReference type="GO" id="GO:0006534">
    <property type="term" value="P:cysteine metabolic process"/>
    <property type="evidence" value="ECO:0007669"/>
    <property type="project" value="InterPro"/>
</dbReference>
<dbReference type="GO" id="GO:0031071">
    <property type="term" value="F:cysteine desulfurase activity"/>
    <property type="evidence" value="ECO:0007669"/>
    <property type="project" value="UniProtKB-EC"/>
</dbReference>
<dbReference type="PANTHER" id="PTHR43586">
    <property type="entry name" value="CYSTEINE DESULFURASE"/>
    <property type="match status" value="1"/>
</dbReference>
<dbReference type="CDD" id="cd06453">
    <property type="entry name" value="SufS_like"/>
    <property type="match status" value="1"/>
</dbReference>
<dbReference type="Pfam" id="PF00266">
    <property type="entry name" value="Aminotran_5"/>
    <property type="match status" value="1"/>
</dbReference>
<organism evidence="7">
    <name type="scientific">hydrothermal vent metagenome</name>
    <dbReference type="NCBI Taxonomy" id="652676"/>
    <lineage>
        <taxon>unclassified sequences</taxon>
        <taxon>metagenomes</taxon>
        <taxon>ecological metagenomes</taxon>
    </lineage>
</organism>
<evidence type="ECO:0000259" key="6">
    <source>
        <dbReference type="Pfam" id="PF00266"/>
    </source>
</evidence>
<dbReference type="AlphaFoldDB" id="A0A3B0SKJ2"/>
<dbReference type="GO" id="GO:0030170">
    <property type="term" value="F:pyridoxal phosphate binding"/>
    <property type="evidence" value="ECO:0007669"/>
    <property type="project" value="InterPro"/>
</dbReference>
<evidence type="ECO:0000313" key="7">
    <source>
        <dbReference type="EMBL" id="VAW06751.1"/>
    </source>
</evidence>
<dbReference type="InterPro" id="IPR015424">
    <property type="entry name" value="PyrdxlP-dep_Trfase"/>
</dbReference>
<accession>A0A3B0SKJ2</accession>
<name>A0A3B0SKJ2_9ZZZZ</name>
<comment type="catalytic activity">
    <reaction evidence="5">
        <text>(sulfur carrier)-H + L-cysteine = (sulfur carrier)-SH + L-alanine</text>
        <dbReference type="Rhea" id="RHEA:43892"/>
        <dbReference type="Rhea" id="RHEA-COMP:14737"/>
        <dbReference type="Rhea" id="RHEA-COMP:14739"/>
        <dbReference type="ChEBI" id="CHEBI:29917"/>
        <dbReference type="ChEBI" id="CHEBI:35235"/>
        <dbReference type="ChEBI" id="CHEBI:57972"/>
        <dbReference type="ChEBI" id="CHEBI:64428"/>
        <dbReference type="EC" id="2.8.1.7"/>
    </reaction>
</comment>
<dbReference type="InterPro" id="IPR015422">
    <property type="entry name" value="PyrdxlP-dep_Trfase_small"/>
</dbReference>
<dbReference type="InterPro" id="IPR000192">
    <property type="entry name" value="Aminotrans_V_dom"/>
</dbReference>
<sequence>MTSQNIKASHPGNYNVAEIRRDFPIFSQKIYGKPLTFLDSGASAQKPQQVLDAIQKCYAEEYANIHRGVYYLSQIGTQKYEDARIKTQKFINAASHREIIFVRGATEAINLVAQSYGRKFLDRGDEVILSQLEHHSNIVPWQMLRDEKDIVIRVAPIDDKANFLFEEFEKLLSEKVKLVAITHISNALGTITPIKEIIEAAHRVGAKVLVDGCQAVPHMRVDMQELGADFYVFSGHKLYGPTGVGVLYAREELLDAMPPYQGGGDMIRSVTFEKTVYNDLPHKFEAGTPHIAGGIGFGAALDYVENLGFDNIAIHEDHLLDYAKNRIQEVKGLRLISRADHMAGIISFTMDLAHPHDIGTILDQDGIAIRTGHHCAQPVMDFFDIPSTARLSLGLYNTEQDIDRLVDGLHKVNRIFS</sequence>
<dbReference type="Gene3D" id="3.90.1150.10">
    <property type="entry name" value="Aspartate Aminotransferase, domain 1"/>
    <property type="match status" value="1"/>
</dbReference>
<dbReference type="PANTHER" id="PTHR43586:SF8">
    <property type="entry name" value="CYSTEINE DESULFURASE 1, CHLOROPLASTIC"/>
    <property type="match status" value="1"/>
</dbReference>
<evidence type="ECO:0000256" key="4">
    <source>
        <dbReference type="ARBA" id="ARBA00022898"/>
    </source>
</evidence>
<dbReference type="NCBIfam" id="TIGR01979">
    <property type="entry name" value="sufS"/>
    <property type="match status" value="1"/>
</dbReference>
<protein>
    <recommendedName>
        <fullName evidence="2">cysteine desulfurase</fullName>
        <ecNumber evidence="2">2.8.1.7</ecNumber>
    </recommendedName>
</protein>
<reference evidence="7" key="1">
    <citation type="submission" date="2018-06" db="EMBL/GenBank/DDBJ databases">
        <authorList>
            <person name="Zhirakovskaya E."/>
        </authorList>
    </citation>
    <scope>NUCLEOTIDE SEQUENCE</scope>
</reference>
<evidence type="ECO:0000256" key="2">
    <source>
        <dbReference type="ARBA" id="ARBA00012239"/>
    </source>
</evidence>
<dbReference type="Gene3D" id="3.40.640.10">
    <property type="entry name" value="Type I PLP-dependent aspartate aminotransferase-like (Major domain)"/>
    <property type="match status" value="1"/>
</dbReference>
<dbReference type="InterPro" id="IPR015421">
    <property type="entry name" value="PyrdxlP-dep_Trfase_major"/>
</dbReference>
<dbReference type="EMBL" id="UOEJ01000251">
    <property type="protein sequence ID" value="VAW06751.1"/>
    <property type="molecule type" value="Genomic_DNA"/>
</dbReference>
<evidence type="ECO:0000256" key="3">
    <source>
        <dbReference type="ARBA" id="ARBA00022679"/>
    </source>
</evidence>
<dbReference type="EC" id="2.8.1.7" evidence="2"/>
<evidence type="ECO:0000256" key="1">
    <source>
        <dbReference type="ARBA" id="ARBA00001933"/>
    </source>
</evidence>
<feature type="domain" description="Aminotransferase class V" evidence="6">
    <location>
        <begin position="37"/>
        <end position="405"/>
    </location>
</feature>
<dbReference type="SUPFAM" id="SSF53383">
    <property type="entry name" value="PLP-dependent transferases"/>
    <property type="match status" value="1"/>
</dbReference>
<dbReference type="InterPro" id="IPR010970">
    <property type="entry name" value="Cys_dSase_SufS"/>
</dbReference>
<proteinExistence type="predicted"/>
<keyword evidence="3 7" id="KW-0808">Transferase</keyword>
<evidence type="ECO:0000256" key="5">
    <source>
        <dbReference type="ARBA" id="ARBA00050776"/>
    </source>
</evidence>
<keyword evidence="4" id="KW-0663">Pyridoxal phosphate</keyword>
<comment type="cofactor">
    <cofactor evidence="1">
        <name>pyridoxal 5'-phosphate</name>
        <dbReference type="ChEBI" id="CHEBI:597326"/>
    </cofactor>
</comment>
<gene>
    <name evidence="7" type="ORF">MNBD_ALPHA01-742</name>
</gene>